<sequence length="104" mass="11396">VAHLKASGASTRHHMLHAERLCNGTHLMLQLSTASDEQPAEDRQARQGGHDWLYMRALTDAALGRGVGGVHVNFAHCLCAHATRMMDIGDGHMYNAIDTQCDVY</sequence>
<organism evidence="1 2">
    <name type="scientific">Haematococcus lacustris</name>
    <name type="common">Green alga</name>
    <name type="synonym">Haematococcus pluvialis</name>
    <dbReference type="NCBI Taxonomy" id="44745"/>
    <lineage>
        <taxon>Eukaryota</taxon>
        <taxon>Viridiplantae</taxon>
        <taxon>Chlorophyta</taxon>
        <taxon>core chlorophytes</taxon>
        <taxon>Chlorophyceae</taxon>
        <taxon>CS clade</taxon>
        <taxon>Chlamydomonadales</taxon>
        <taxon>Haematococcaceae</taxon>
        <taxon>Haematococcus</taxon>
    </lineage>
</organism>
<keyword evidence="2" id="KW-1185">Reference proteome</keyword>
<dbReference type="Proteomes" id="UP000485058">
    <property type="component" value="Unassembled WGS sequence"/>
</dbReference>
<protein>
    <submittedName>
        <fullName evidence="1">Uncharacterized protein</fullName>
    </submittedName>
</protein>
<evidence type="ECO:0000313" key="2">
    <source>
        <dbReference type="Proteomes" id="UP000485058"/>
    </source>
</evidence>
<gene>
    <name evidence="1" type="ORF">HaLaN_21237</name>
</gene>
<dbReference type="EMBL" id="BLLF01002312">
    <property type="protein sequence ID" value="GFH23602.1"/>
    <property type="molecule type" value="Genomic_DNA"/>
</dbReference>
<reference evidence="1 2" key="1">
    <citation type="submission" date="2020-02" db="EMBL/GenBank/DDBJ databases">
        <title>Draft genome sequence of Haematococcus lacustris strain NIES-144.</title>
        <authorList>
            <person name="Morimoto D."/>
            <person name="Nakagawa S."/>
            <person name="Yoshida T."/>
            <person name="Sawayama S."/>
        </authorList>
    </citation>
    <scope>NUCLEOTIDE SEQUENCE [LARGE SCALE GENOMIC DNA]</scope>
    <source>
        <strain evidence="1 2">NIES-144</strain>
    </source>
</reference>
<feature type="non-terminal residue" evidence="1">
    <location>
        <position position="1"/>
    </location>
</feature>
<evidence type="ECO:0000313" key="1">
    <source>
        <dbReference type="EMBL" id="GFH23602.1"/>
    </source>
</evidence>
<proteinExistence type="predicted"/>
<name>A0A6A0A2I0_HAELA</name>
<dbReference type="AlphaFoldDB" id="A0A6A0A2I0"/>
<comment type="caution">
    <text evidence="1">The sequence shown here is derived from an EMBL/GenBank/DDBJ whole genome shotgun (WGS) entry which is preliminary data.</text>
</comment>
<accession>A0A6A0A2I0</accession>